<organism evidence="3 4">
    <name type="scientific">Actomonas aquatica</name>
    <dbReference type="NCBI Taxonomy" id="2866162"/>
    <lineage>
        <taxon>Bacteria</taxon>
        <taxon>Pseudomonadati</taxon>
        <taxon>Verrucomicrobiota</taxon>
        <taxon>Opitutia</taxon>
        <taxon>Opitutales</taxon>
        <taxon>Opitutaceae</taxon>
        <taxon>Actomonas</taxon>
    </lineage>
</organism>
<dbReference type="Pfam" id="PF00582">
    <property type="entry name" value="Usp"/>
    <property type="match status" value="1"/>
</dbReference>
<reference evidence="3 4" key="1">
    <citation type="submission" date="2023-12" db="EMBL/GenBank/DDBJ databases">
        <title>Description of an unclassified Opitutus bacterium of Verrucomicrobiota.</title>
        <authorList>
            <person name="Zhang D.-F."/>
        </authorList>
    </citation>
    <scope>NUCLEOTIDE SEQUENCE [LARGE SCALE GENOMIC DNA]</scope>
    <source>
        <strain evidence="3 4">WL0086</strain>
    </source>
</reference>
<dbReference type="PRINTS" id="PR01438">
    <property type="entry name" value="UNVRSLSTRESS"/>
</dbReference>
<dbReference type="Proteomes" id="UP000738431">
    <property type="component" value="Chromosome"/>
</dbReference>
<proteinExistence type="inferred from homology"/>
<dbReference type="InterPro" id="IPR014729">
    <property type="entry name" value="Rossmann-like_a/b/a_fold"/>
</dbReference>
<dbReference type="CDD" id="cd00293">
    <property type="entry name" value="USP-like"/>
    <property type="match status" value="1"/>
</dbReference>
<evidence type="ECO:0000313" key="3">
    <source>
        <dbReference type="EMBL" id="WRQ87377.1"/>
    </source>
</evidence>
<accession>A0ABZ1C7J1</accession>
<gene>
    <name evidence="3" type="ORF">K1X11_021395</name>
</gene>
<name>A0ABZ1C7J1_9BACT</name>
<sequence>MKTILTPVDFSPATADVIDAAINLASAVDGRVVLLHANQPPTVTADYGLAMENVQEIISVTEKASARQLEHLLRTLSDRGVDASTANANGPAVAAIVGKAKELEAAYIVMGSHGHTALYDLLVGSTTHGVLKKAPCPVVIVPAKGE</sequence>
<dbReference type="SUPFAM" id="SSF52402">
    <property type="entry name" value="Adenine nucleotide alpha hydrolases-like"/>
    <property type="match status" value="1"/>
</dbReference>
<feature type="domain" description="UspA" evidence="2">
    <location>
        <begin position="1"/>
        <end position="142"/>
    </location>
</feature>
<evidence type="ECO:0000256" key="1">
    <source>
        <dbReference type="ARBA" id="ARBA00008791"/>
    </source>
</evidence>
<evidence type="ECO:0000313" key="4">
    <source>
        <dbReference type="Proteomes" id="UP000738431"/>
    </source>
</evidence>
<comment type="similarity">
    <text evidence="1">Belongs to the universal stress protein A family.</text>
</comment>
<dbReference type="InterPro" id="IPR006016">
    <property type="entry name" value="UspA"/>
</dbReference>
<dbReference type="Gene3D" id="3.40.50.620">
    <property type="entry name" value="HUPs"/>
    <property type="match status" value="1"/>
</dbReference>
<protein>
    <submittedName>
        <fullName evidence="3">Universal stress protein</fullName>
    </submittedName>
</protein>
<dbReference type="PANTHER" id="PTHR46268:SF6">
    <property type="entry name" value="UNIVERSAL STRESS PROTEIN UP12"/>
    <property type="match status" value="1"/>
</dbReference>
<dbReference type="RefSeq" id="WP_221029210.1">
    <property type="nucleotide sequence ID" value="NZ_CP139781.1"/>
</dbReference>
<keyword evidence="4" id="KW-1185">Reference proteome</keyword>
<dbReference type="PANTHER" id="PTHR46268">
    <property type="entry name" value="STRESS RESPONSE PROTEIN NHAX"/>
    <property type="match status" value="1"/>
</dbReference>
<dbReference type="EMBL" id="CP139781">
    <property type="protein sequence ID" value="WRQ87377.1"/>
    <property type="molecule type" value="Genomic_DNA"/>
</dbReference>
<evidence type="ECO:0000259" key="2">
    <source>
        <dbReference type="Pfam" id="PF00582"/>
    </source>
</evidence>
<dbReference type="InterPro" id="IPR006015">
    <property type="entry name" value="Universal_stress_UspA"/>
</dbReference>